<comment type="caution">
    <text evidence="1">The sequence shown here is derived from an EMBL/GenBank/DDBJ whole genome shotgun (WGS) entry which is preliminary data.</text>
</comment>
<dbReference type="EMBL" id="JAMRXG010000011">
    <property type="protein sequence ID" value="MCM6776636.1"/>
    <property type="molecule type" value="Genomic_DNA"/>
</dbReference>
<dbReference type="AlphaFoldDB" id="A0A9X2J160"/>
<name>A0A9X2J160_9NOCA</name>
<organism evidence="1 2">
    <name type="scientific">Nocardia pulmonis</name>
    <dbReference type="NCBI Taxonomy" id="2951408"/>
    <lineage>
        <taxon>Bacteria</taxon>
        <taxon>Bacillati</taxon>
        <taxon>Actinomycetota</taxon>
        <taxon>Actinomycetes</taxon>
        <taxon>Mycobacteriales</taxon>
        <taxon>Nocardiaceae</taxon>
        <taxon>Nocardia</taxon>
    </lineage>
</organism>
<evidence type="ECO:0000313" key="1">
    <source>
        <dbReference type="EMBL" id="MCM6776636.1"/>
    </source>
</evidence>
<accession>A0A9X2J160</accession>
<dbReference type="Proteomes" id="UP001139157">
    <property type="component" value="Unassembled WGS sequence"/>
</dbReference>
<protein>
    <submittedName>
        <fullName evidence="1">Uncharacterized protein</fullName>
    </submittedName>
</protein>
<gene>
    <name evidence="1" type="ORF">NDR86_24415</name>
</gene>
<proteinExistence type="predicted"/>
<dbReference type="RefSeq" id="WP_251914948.1">
    <property type="nucleotide sequence ID" value="NZ_JAMRXG010000011.1"/>
</dbReference>
<keyword evidence="2" id="KW-1185">Reference proteome</keyword>
<evidence type="ECO:0000313" key="2">
    <source>
        <dbReference type="Proteomes" id="UP001139157"/>
    </source>
</evidence>
<sequence length="210" mass="22561">MSGFPGRAKSVRGGFVLVDPDTGQPVKTIPFQFNPDTLTRTLQPQGIGSEPGDRLEALRLKGPPHETMKFEAEFDAADAADKHPDGLHPVLAALELSMYPNVAQLREEDAQAGRGTLEIAPVEAPLTVLVLGPKRVVPVRIADFSVTEEAFDQALAPIRAKVSIGVRVLTVDDLGYRHKGGLLYLAHQSQKERFAHPVDSALGTLGVSSI</sequence>
<reference evidence="1" key="1">
    <citation type="submission" date="2022-06" db="EMBL/GenBank/DDBJ databases">
        <title>Novel species in genus nocardia.</title>
        <authorList>
            <person name="Li F."/>
        </authorList>
    </citation>
    <scope>NUCLEOTIDE SEQUENCE</scope>
    <source>
        <strain evidence="1">CDC141</strain>
    </source>
</reference>